<keyword evidence="7" id="KW-0472">Membrane</keyword>
<organism evidence="10">
    <name type="scientific">Scapholeberis mucronata</name>
    <dbReference type="NCBI Taxonomy" id="202097"/>
    <lineage>
        <taxon>Eukaryota</taxon>
        <taxon>Metazoa</taxon>
        <taxon>Ecdysozoa</taxon>
        <taxon>Arthropoda</taxon>
        <taxon>Crustacea</taxon>
        <taxon>Branchiopoda</taxon>
        <taxon>Diplostraca</taxon>
        <taxon>Cladocera</taxon>
        <taxon>Anomopoda</taxon>
        <taxon>Daphniidae</taxon>
        <taxon>Scapholeberis</taxon>
    </lineage>
</organism>
<evidence type="ECO:0000256" key="4">
    <source>
        <dbReference type="ARBA" id="ARBA00022448"/>
    </source>
</evidence>
<gene>
    <name evidence="10" type="primary">EOG090X04G7</name>
</gene>
<sequence>MDCNETLLKILFSGNEFDELPDRLAELNLTTNDAGQYLQQLSSLGLKKLGNELSRINEEKTSIINQTQELAFQEYPTFIETAQCTQDIFQNFQKVNQSTEKLTASLTTLKEKCSEFSQTAQSLSAARRLTSLALSRHTQLLEILELPQLMDTCVRNGYWEEALDLASYVARLERKLSYIPLIVKVAQDVQSCTRLMLSQLIAQLRQPAQLPHCLKIIGYLKRMDVFTQEEIRLKFLQARDAWFRTTLDEIPKEDAYQHVLKTVELSRVHLFDIATQYRAIFTDEDPLVLANQDPNTNESAIYYSWIVQKITDFLAALQSDLPRVSPSSLESVFGQCMYFGLSFGRIGSDFRSLLVPLFSQVVFDRFELSVNKSESQFAEAMASFSPARTAIGSNVASSLMHTAQSSADQVQPPYALIRFTPLAELCNGLIAAFNELRMCAPVQLVVPVTRKLESTLCNCSQIMADFHRHEKEAFTPNEELEFANCLQLYRLDFMTYIQKTLLLMFPPALISAQTGFSTGEITKQELCHLNKESILQPIAHLFKNEKPILIHSTAEVIEQIPSVQLTDSQVDNSKPVEVVAGSNSSVPVEQTETSNADSEVAAQVDASEAIPAEIDDTETVAAEIDVTNTVAAEADAPVEAQISLPDETPEVPLDPIPADSAENPANNELADVISTPEVVLDVKGESLNEVEPANDSLVEGNVKMNIQLQNDTDNTDDQLQPEPETLPNQSDTSESLPSDLSAPQETIDPVDSTKEQEKELHIN</sequence>
<dbReference type="GO" id="GO:0000139">
    <property type="term" value="C:Golgi membrane"/>
    <property type="evidence" value="ECO:0007669"/>
    <property type="project" value="UniProtKB-SubCell"/>
</dbReference>
<protein>
    <recommendedName>
        <fullName evidence="3">Conserved oligomeric Golgi complex subunit 8</fullName>
    </recommendedName>
    <alternativeName>
        <fullName evidence="8">Component of oligomeric Golgi complex 8</fullName>
    </alternativeName>
</protein>
<accession>A0A4Y7NMV4</accession>
<comment type="subcellular location">
    <subcellularLocation>
        <location evidence="1">Golgi apparatus membrane</location>
        <topology evidence="1">Peripheral membrane protein</topology>
    </subcellularLocation>
</comment>
<feature type="region of interest" description="Disordered" evidence="9">
    <location>
        <begin position="640"/>
        <end position="664"/>
    </location>
</feature>
<feature type="region of interest" description="Disordered" evidence="9">
    <location>
        <begin position="690"/>
        <end position="763"/>
    </location>
</feature>
<evidence type="ECO:0000256" key="2">
    <source>
        <dbReference type="ARBA" id="ARBA00006419"/>
    </source>
</evidence>
<feature type="compositionally biased region" description="Polar residues" evidence="9">
    <location>
        <begin position="726"/>
        <end position="744"/>
    </location>
</feature>
<proteinExistence type="evidence at transcript level"/>
<dbReference type="InterPro" id="IPR007255">
    <property type="entry name" value="COG8"/>
</dbReference>
<dbReference type="GO" id="GO:0017119">
    <property type="term" value="C:Golgi transport complex"/>
    <property type="evidence" value="ECO:0007669"/>
    <property type="project" value="InterPro"/>
</dbReference>
<evidence type="ECO:0000256" key="8">
    <source>
        <dbReference type="ARBA" id="ARBA00031347"/>
    </source>
</evidence>
<dbReference type="GO" id="GO:0015031">
    <property type="term" value="P:protein transport"/>
    <property type="evidence" value="ECO:0007669"/>
    <property type="project" value="UniProtKB-KW"/>
</dbReference>
<keyword evidence="6" id="KW-0333">Golgi apparatus</keyword>
<keyword evidence="4" id="KW-0813">Transport</keyword>
<dbReference type="PANTHER" id="PTHR21311:SF0">
    <property type="entry name" value="CONSERVED OLIGOMERIC GOLGI COMPLEX SUBUNIT 8"/>
    <property type="match status" value="1"/>
</dbReference>
<dbReference type="AlphaFoldDB" id="A0A4Y7NMV4"/>
<evidence type="ECO:0000256" key="9">
    <source>
        <dbReference type="SAM" id="MobiDB-lite"/>
    </source>
</evidence>
<evidence type="ECO:0000256" key="6">
    <source>
        <dbReference type="ARBA" id="ARBA00023034"/>
    </source>
</evidence>
<name>A0A4Y7NMV4_9CRUS</name>
<evidence type="ECO:0000256" key="1">
    <source>
        <dbReference type="ARBA" id="ARBA00004395"/>
    </source>
</evidence>
<dbReference type="GO" id="GO:0006891">
    <property type="term" value="P:intra-Golgi vesicle-mediated transport"/>
    <property type="evidence" value="ECO:0007669"/>
    <property type="project" value="TreeGrafter"/>
</dbReference>
<dbReference type="InterPro" id="IPR016159">
    <property type="entry name" value="Cullin_repeat-like_dom_sf"/>
</dbReference>
<evidence type="ECO:0000256" key="7">
    <source>
        <dbReference type="ARBA" id="ARBA00023136"/>
    </source>
</evidence>
<feature type="compositionally biased region" description="Low complexity" evidence="9">
    <location>
        <begin position="707"/>
        <end position="720"/>
    </location>
</feature>
<dbReference type="Pfam" id="PF04124">
    <property type="entry name" value="Dor1"/>
    <property type="match status" value="1"/>
</dbReference>
<reference evidence="10" key="1">
    <citation type="submission" date="2018-08" db="EMBL/GenBank/DDBJ databases">
        <authorList>
            <person name="Cornetti L."/>
        </authorList>
    </citation>
    <scope>NUCLEOTIDE SEQUENCE</scope>
    <source>
        <strain evidence="10">BE-ASS</strain>
    </source>
</reference>
<evidence type="ECO:0000313" key="10">
    <source>
        <dbReference type="EMBL" id="SVE93555.1"/>
    </source>
</evidence>
<evidence type="ECO:0000256" key="3">
    <source>
        <dbReference type="ARBA" id="ARBA00020983"/>
    </source>
</evidence>
<dbReference type="SUPFAM" id="SSF74788">
    <property type="entry name" value="Cullin repeat-like"/>
    <property type="match status" value="1"/>
</dbReference>
<comment type="similarity">
    <text evidence="2">Belongs to the COG8 family.</text>
</comment>
<feature type="compositionally biased region" description="Basic and acidic residues" evidence="9">
    <location>
        <begin position="751"/>
        <end position="763"/>
    </location>
</feature>
<keyword evidence="5" id="KW-0653">Protein transport</keyword>
<evidence type="ECO:0000256" key="5">
    <source>
        <dbReference type="ARBA" id="ARBA00022927"/>
    </source>
</evidence>
<dbReference type="EMBL" id="LR023936">
    <property type="protein sequence ID" value="SVE93555.1"/>
    <property type="molecule type" value="mRNA"/>
</dbReference>
<dbReference type="PANTHER" id="PTHR21311">
    <property type="entry name" value="CONSERVED OLIGOMERIC GOLGI COMPLEX COMPONENT 8"/>
    <property type="match status" value="1"/>
</dbReference>